<dbReference type="Proteomes" id="UP000265366">
    <property type="component" value="Unassembled WGS sequence"/>
</dbReference>
<sequence>MTAPEATLIAALIAASATVITLLFTLMNKRGEEYRTAHRDVIAEDLKAIGKCVHEVLALSNIQLKTIAGTQHPDRYRAAADAAKRLKEKRLDVRYTLWGIDDALRTLARLPDWIGHAKPSPETAQLLFSQAKVMGEQIDLAVRIAYVEGKPPGRWRLFRVNRAVKQFKKTYETFSNSRGPANSASP</sequence>
<feature type="transmembrane region" description="Helical" evidence="1">
    <location>
        <begin position="6"/>
        <end position="26"/>
    </location>
</feature>
<evidence type="ECO:0008006" key="4">
    <source>
        <dbReference type="Google" id="ProtNLM"/>
    </source>
</evidence>
<accession>A0A3A1P396</accession>
<evidence type="ECO:0000313" key="3">
    <source>
        <dbReference type="Proteomes" id="UP000265366"/>
    </source>
</evidence>
<dbReference type="EMBL" id="QXFM01000106">
    <property type="protein sequence ID" value="RIV84383.1"/>
    <property type="molecule type" value="Genomic_DNA"/>
</dbReference>
<evidence type="ECO:0000313" key="2">
    <source>
        <dbReference type="EMBL" id="RIV84383.1"/>
    </source>
</evidence>
<dbReference type="OrthoDB" id="9553626at2"/>
<name>A0A3A1P396_9SPHN</name>
<keyword evidence="1" id="KW-1133">Transmembrane helix</keyword>
<dbReference type="AlphaFoldDB" id="A0A3A1P396"/>
<proteinExistence type="predicted"/>
<gene>
    <name evidence="2" type="ORF">D2V17_11850</name>
</gene>
<reference evidence="2 3" key="1">
    <citation type="submission" date="2018-08" db="EMBL/GenBank/DDBJ databases">
        <title>Erythrobacter zhengii sp.nov., a bacterium isolated from deep-sea sediment.</title>
        <authorList>
            <person name="Fang C."/>
            <person name="Wu Y.-H."/>
            <person name="Sun C."/>
            <person name="Wang H."/>
            <person name="Cheng H."/>
            <person name="Meng F.-X."/>
            <person name="Wang C.-S."/>
            <person name="Xu X.-W."/>
        </authorList>
    </citation>
    <scope>NUCLEOTIDE SEQUENCE [LARGE SCALE GENOMIC DNA]</scope>
    <source>
        <strain evidence="2 3">CCTCC AB 2015396</strain>
    </source>
</reference>
<evidence type="ECO:0000256" key="1">
    <source>
        <dbReference type="SAM" id="Phobius"/>
    </source>
</evidence>
<keyword evidence="1" id="KW-0472">Membrane</keyword>
<keyword evidence="3" id="KW-1185">Reference proteome</keyword>
<dbReference type="RefSeq" id="WP_147367380.1">
    <property type="nucleotide sequence ID" value="NZ_QXFM01000106.1"/>
</dbReference>
<keyword evidence="1" id="KW-0812">Transmembrane</keyword>
<protein>
    <recommendedName>
        <fullName evidence="4">DUF4760 domain-containing protein</fullName>
    </recommendedName>
</protein>
<organism evidence="2 3">
    <name type="scientific">Aurantiacibacter xanthus</name>
    <dbReference type="NCBI Taxonomy" id="1784712"/>
    <lineage>
        <taxon>Bacteria</taxon>
        <taxon>Pseudomonadati</taxon>
        <taxon>Pseudomonadota</taxon>
        <taxon>Alphaproteobacteria</taxon>
        <taxon>Sphingomonadales</taxon>
        <taxon>Erythrobacteraceae</taxon>
        <taxon>Aurantiacibacter</taxon>
    </lineage>
</organism>
<comment type="caution">
    <text evidence="2">The sequence shown here is derived from an EMBL/GenBank/DDBJ whole genome shotgun (WGS) entry which is preliminary data.</text>
</comment>